<name>A0A0F3REL7_9RICK</name>
<comment type="caution">
    <text evidence="1">The sequence shown here is derived from an EMBL/GenBank/DDBJ whole genome shotgun (WGS) entry which is preliminary data.</text>
</comment>
<evidence type="ECO:0000313" key="2">
    <source>
        <dbReference type="Proteomes" id="UP000033736"/>
    </source>
</evidence>
<evidence type="ECO:0000313" key="1">
    <source>
        <dbReference type="EMBL" id="KJW04890.1"/>
    </source>
</evidence>
<organism evidence="1 2">
    <name type="scientific">Rickettsia argasii T170-B</name>
    <dbReference type="NCBI Taxonomy" id="1268837"/>
    <lineage>
        <taxon>Bacteria</taxon>
        <taxon>Pseudomonadati</taxon>
        <taxon>Pseudomonadota</taxon>
        <taxon>Alphaproteobacteria</taxon>
        <taxon>Rickettsiales</taxon>
        <taxon>Rickettsiaceae</taxon>
        <taxon>Rickettsieae</taxon>
        <taxon>Rickettsia</taxon>
        <taxon>spotted fever group</taxon>
    </lineage>
</organism>
<protein>
    <submittedName>
        <fullName evidence="1">Uncharacterized protein</fullName>
    </submittedName>
</protein>
<sequence>MKFQELTNKNIGLVLTLITNIQLEKFAEFIYNLPKKT</sequence>
<dbReference type="EMBL" id="LAOQ01000002">
    <property type="protein sequence ID" value="KJW04890.1"/>
    <property type="molecule type" value="Genomic_DNA"/>
</dbReference>
<proteinExistence type="predicted"/>
<gene>
    <name evidence="1" type="ORF">RAT170B_0585</name>
</gene>
<dbReference type="Proteomes" id="UP000033736">
    <property type="component" value="Unassembled WGS sequence"/>
</dbReference>
<accession>A0A0F3REL7</accession>
<dbReference type="PATRIC" id="fig|1268837.3.peg.700"/>
<dbReference type="AlphaFoldDB" id="A0A0F3REL7"/>
<reference evidence="1 2" key="1">
    <citation type="submission" date="2015-01" db="EMBL/GenBank/DDBJ databases">
        <title>Genome Sequencing of Rickettsiales /home/snadendla/prok_pipe/test/illegal_ec_num.txt.</title>
        <authorList>
            <person name="Daugherty S.C."/>
            <person name="Su Q."/>
            <person name="Abolude K."/>
            <person name="Beier-Sexton M."/>
            <person name="Carlyon J.A."/>
            <person name="Carter R."/>
            <person name="Day N.P."/>
            <person name="Dumler S.J."/>
            <person name="Dyachenko V."/>
            <person name="Godinez A."/>
            <person name="Kurtti T.J."/>
            <person name="Lichay M."/>
            <person name="Mullins K.E."/>
            <person name="Ott S."/>
            <person name="Pappas-Brown V."/>
            <person name="Paris D.H."/>
            <person name="Patel P."/>
            <person name="Richards A.L."/>
            <person name="Sadzewicz L."/>
            <person name="Sears K."/>
            <person name="Seidman D."/>
            <person name="Sengamalay N."/>
            <person name="Stenos J."/>
            <person name="Tallon L.J."/>
            <person name="Vincent G."/>
            <person name="Fraser C.M."/>
            <person name="Munderloh U."/>
            <person name="Dunning-Hotopp J.C."/>
        </authorList>
    </citation>
    <scope>NUCLEOTIDE SEQUENCE [LARGE SCALE GENOMIC DNA]</scope>
    <source>
        <strain evidence="1 2">T170-B</strain>
    </source>
</reference>
<keyword evidence="2" id="KW-1185">Reference proteome</keyword>